<dbReference type="PANTHER" id="PTHR43689:SF8">
    <property type="entry name" value="ALPHA_BETA-HYDROLASES SUPERFAMILY PROTEIN"/>
    <property type="match status" value="1"/>
</dbReference>
<dbReference type="PANTHER" id="PTHR43689">
    <property type="entry name" value="HYDROLASE"/>
    <property type="match status" value="1"/>
</dbReference>
<evidence type="ECO:0000259" key="2">
    <source>
        <dbReference type="Pfam" id="PF12697"/>
    </source>
</evidence>
<comment type="caution">
    <text evidence="3">The sequence shown here is derived from an EMBL/GenBank/DDBJ whole genome shotgun (WGS) entry which is preliminary data.</text>
</comment>
<name>A0A271KK90_9HYPH</name>
<dbReference type="AlphaFoldDB" id="A0A271KK90"/>
<feature type="compositionally biased region" description="Basic residues" evidence="1">
    <location>
        <begin position="250"/>
        <end position="261"/>
    </location>
</feature>
<reference evidence="3 4" key="1">
    <citation type="submission" date="2017-08" db="EMBL/GenBank/DDBJ databases">
        <title>Mesorhizobium wenxinae sp. nov., a novel rhizobial species isolated from root nodules of chickpea (Cicer arietinum L.).</title>
        <authorList>
            <person name="Zhang J."/>
        </authorList>
    </citation>
    <scope>NUCLEOTIDE SEQUENCE [LARGE SCALE GENOMIC DNA]</scope>
    <source>
        <strain evidence="4">WYCCWR 10019</strain>
    </source>
</reference>
<dbReference type="Pfam" id="PF12697">
    <property type="entry name" value="Abhydrolase_6"/>
    <property type="match status" value="1"/>
</dbReference>
<evidence type="ECO:0000256" key="1">
    <source>
        <dbReference type="SAM" id="MobiDB-lite"/>
    </source>
</evidence>
<dbReference type="GO" id="GO:0016787">
    <property type="term" value="F:hydrolase activity"/>
    <property type="evidence" value="ECO:0007669"/>
    <property type="project" value="UniProtKB-KW"/>
</dbReference>
<dbReference type="Proteomes" id="UP000215931">
    <property type="component" value="Unassembled WGS sequence"/>
</dbReference>
<accession>A0A271KK90</accession>
<dbReference type="PRINTS" id="PR00111">
    <property type="entry name" value="ABHYDROLASE"/>
</dbReference>
<gene>
    <name evidence="3" type="ORF">CIT31_15465</name>
</gene>
<organism evidence="3 4">
    <name type="scientific">Mesorhizobium wenxiniae</name>
    <dbReference type="NCBI Taxonomy" id="2014805"/>
    <lineage>
        <taxon>Bacteria</taxon>
        <taxon>Pseudomonadati</taxon>
        <taxon>Pseudomonadota</taxon>
        <taxon>Alphaproteobacteria</taxon>
        <taxon>Hyphomicrobiales</taxon>
        <taxon>Phyllobacteriaceae</taxon>
        <taxon>Mesorhizobium</taxon>
    </lineage>
</organism>
<dbReference type="Gene3D" id="3.40.50.1820">
    <property type="entry name" value="alpha/beta hydrolase"/>
    <property type="match status" value="1"/>
</dbReference>
<dbReference type="OrthoDB" id="9804723at2"/>
<feature type="region of interest" description="Disordered" evidence="1">
    <location>
        <begin position="250"/>
        <end position="274"/>
    </location>
</feature>
<dbReference type="RefSeq" id="WP_095519235.1">
    <property type="nucleotide sequence ID" value="NZ_NPKH01000020.1"/>
</dbReference>
<protein>
    <submittedName>
        <fullName evidence="3">Alpha/beta hydrolase</fullName>
    </submittedName>
</protein>
<dbReference type="InterPro" id="IPR029058">
    <property type="entry name" value="AB_hydrolase_fold"/>
</dbReference>
<feature type="domain" description="AB hydrolase-1" evidence="2">
    <location>
        <begin position="17"/>
        <end position="245"/>
    </location>
</feature>
<dbReference type="InterPro" id="IPR000073">
    <property type="entry name" value="AB_hydrolase_1"/>
</dbReference>
<keyword evidence="4" id="KW-1185">Reference proteome</keyword>
<evidence type="ECO:0000313" key="3">
    <source>
        <dbReference type="EMBL" id="PAP95409.1"/>
    </source>
</evidence>
<sequence length="274" mass="29197">MISSLYAAERGAGPKTVVFLHGFGGCHGDWQEVISTLALGSRTLAYDLPGHGLSLDFPGGGPAKAAARAVLANLAARRIRRVHLVGHSMGGAAAVLMALAEPERIASLTLLAPGGFGTEINGPLLRRYAAAAGKSEIRACLAAMSGPRSLPSERIVDMLGEMRARLGQLQKLVEIAASMTRGDRQGVISRERLETLDMPVMVVWGIDDAVLPFTQADSLPAHFHLHHVLEAGHMLVEEAPGLIAEIVRRNMKRRSRPHRPKSAAAADRSLPAKD</sequence>
<proteinExistence type="predicted"/>
<dbReference type="SUPFAM" id="SSF53474">
    <property type="entry name" value="alpha/beta-Hydrolases"/>
    <property type="match status" value="1"/>
</dbReference>
<keyword evidence="3" id="KW-0378">Hydrolase</keyword>
<dbReference type="EMBL" id="NPKH01000020">
    <property type="protein sequence ID" value="PAP95409.1"/>
    <property type="molecule type" value="Genomic_DNA"/>
</dbReference>
<evidence type="ECO:0000313" key="4">
    <source>
        <dbReference type="Proteomes" id="UP000215931"/>
    </source>
</evidence>